<dbReference type="InterPro" id="IPR049712">
    <property type="entry name" value="Poly_export"/>
</dbReference>
<evidence type="ECO:0000259" key="3">
    <source>
        <dbReference type="Pfam" id="PF02563"/>
    </source>
</evidence>
<evidence type="ECO:0000313" key="6">
    <source>
        <dbReference type="Proteomes" id="UP000031057"/>
    </source>
</evidence>
<dbReference type="Pfam" id="PF02563">
    <property type="entry name" value="Poly_export"/>
    <property type="match status" value="1"/>
</dbReference>
<dbReference type="InterPro" id="IPR019554">
    <property type="entry name" value="Soluble_ligand-bd"/>
</dbReference>
<dbReference type="Pfam" id="PF10531">
    <property type="entry name" value="SLBB"/>
    <property type="match status" value="1"/>
</dbReference>
<protein>
    <submittedName>
        <fullName evidence="5">Uncharacterized protein</fullName>
    </submittedName>
</protein>
<name>A0A0B1ZQ32_9SPHN</name>
<dbReference type="Gene3D" id="3.30.1950.10">
    <property type="entry name" value="wza like domain"/>
    <property type="match status" value="1"/>
</dbReference>
<evidence type="ECO:0000256" key="2">
    <source>
        <dbReference type="SAM" id="SignalP"/>
    </source>
</evidence>
<sequence>MPFRAIALAACALLMGCASTASNTLPSADVVQYRLSAGDALQLDVFREEAFSGEYTISDEGTISLPMVGSVQAAGKTLGQLRRELAETLRQDYVRDARINLEILNFRPIYILGEVQKPGEYAFSERMSVHGLVAKAGGFTYRANEKVVFIRHADEAEEKAYKLTSGAAVLPGDTVRIDQRYF</sequence>
<dbReference type="EMBL" id="JTDI01000001">
    <property type="protein sequence ID" value="KHK93230.1"/>
    <property type="molecule type" value="Genomic_DNA"/>
</dbReference>
<comment type="caution">
    <text evidence="5">The sequence shown here is derived from an EMBL/GenBank/DDBJ whole genome shotgun (WGS) entry which is preliminary data.</text>
</comment>
<evidence type="ECO:0000259" key="4">
    <source>
        <dbReference type="Pfam" id="PF10531"/>
    </source>
</evidence>
<feature type="signal peptide" evidence="2">
    <location>
        <begin position="1"/>
        <end position="20"/>
    </location>
</feature>
<feature type="domain" description="Polysaccharide export protein N-terminal" evidence="3">
    <location>
        <begin position="31"/>
        <end position="103"/>
    </location>
</feature>
<keyword evidence="1 2" id="KW-0732">Signal</keyword>
<feature type="domain" description="Soluble ligand binding" evidence="4">
    <location>
        <begin position="109"/>
        <end position="151"/>
    </location>
</feature>
<dbReference type="PROSITE" id="PS51257">
    <property type="entry name" value="PROKAR_LIPOPROTEIN"/>
    <property type="match status" value="1"/>
</dbReference>
<feature type="chain" id="PRO_5002065374" evidence="2">
    <location>
        <begin position="21"/>
        <end position="182"/>
    </location>
</feature>
<accession>A0A0B1ZQ32</accession>
<reference evidence="5 6" key="1">
    <citation type="submission" date="2014-10" db="EMBL/GenBank/DDBJ databases">
        <title>Genome sequence of Novosphingobium malaysiense MUSC 273(T).</title>
        <authorList>
            <person name="Lee L.-H."/>
        </authorList>
    </citation>
    <scope>NUCLEOTIDE SEQUENCE [LARGE SCALE GENOMIC DNA]</scope>
    <source>
        <strain evidence="5 6">MUSC 273</strain>
    </source>
</reference>
<dbReference type="AlphaFoldDB" id="A0A0B1ZQ32"/>
<dbReference type="PANTHER" id="PTHR33619">
    <property type="entry name" value="POLYSACCHARIDE EXPORT PROTEIN GFCE-RELATED"/>
    <property type="match status" value="1"/>
</dbReference>
<dbReference type="Proteomes" id="UP000031057">
    <property type="component" value="Unassembled WGS sequence"/>
</dbReference>
<gene>
    <name evidence="5" type="ORF">LK12_02605</name>
</gene>
<evidence type="ECO:0000256" key="1">
    <source>
        <dbReference type="ARBA" id="ARBA00022729"/>
    </source>
</evidence>
<dbReference type="PANTHER" id="PTHR33619:SF3">
    <property type="entry name" value="POLYSACCHARIDE EXPORT PROTEIN GFCE-RELATED"/>
    <property type="match status" value="1"/>
</dbReference>
<organism evidence="5 6">
    <name type="scientific">Novosphingobium malaysiense</name>
    <dbReference type="NCBI Taxonomy" id="1348853"/>
    <lineage>
        <taxon>Bacteria</taxon>
        <taxon>Pseudomonadati</taxon>
        <taxon>Pseudomonadota</taxon>
        <taxon>Alphaproteobacteria</taxon>
        <taxon>Sphingomonadales</taxon>
        <taxon>Sphingomonadaceae</taxon>
        <taxon>Novosphingobium</taxon>
    </lineage>
</organism>
<dbReference type="RefSeq" id="WP_039278977.1">
    <property type="nucleotide sequence ID" value="NZ_JTDI01000001.1"/>
</dbReference>
<dbReference type="GO" id="GO:0015159">
    <property type="term" value="F:polysaccharide transmembrane transporter activity"/>
    <property type="evidence" value="ECO:0007669"/>
    <property type="project" value="InterPro"/>
</dbReference>
<dbReference type="STRING" id="1348853.LK12_02605"/>
<dbReference type="Gene3D" id="3.10.560.10">
    <property type="entry name" value="Outer membrane lipoprotein wza domain like"/>
    <property type="match status" value="1"/>
</dbReference>
<evidence type="ECO:0000313" key="5">
    <source>
        <dbReference type="EMBL" id="KHK93230.1"/>
    </source>
</evidence>
<keyword evidence="6" id="KW-1185">Reference proteome</keyword>
<dbReference type="InterPro" id="IPR003715">
    <property type="entry name" value="Poly_export_N"/>
</dbReference>
<proteinExistence type="predicted"/>